<dbReference type="InterPro" id="IPR036162">
    <property type="entry name" value="Resolvase-like_N_sf"/>
</dbReference>
<dbReference type="RefSeq" id="WP_055200048.1">
    <property type="nucleotide sequence ID" value="NZ_BTHH01000009.1"/>
</dbReference>
<dbReference type="CDD" id="cd00338">
    <property type="entry name" value="Ser_Recombinase"/>
    <property type="match status" value="1"/>
</dbReference>
<dbReference type="PANTHER" id="PTHR30461">
    <property type="entry name" value="DNA-INVERTASE FROM LAMBDOID PROPHAGE"/>
    <property type="match status" value="1"/>
</dbReference>
<dbReference type="Gene3D" id="3.90.1750.20">
    <property type="entry name" value="Putative Large Serine Recombinase, Chain B, Domain 2"/>
    <property type="match status" value="1"/>
</dbReference>
<feature type="domain" description="Resolvase/invertase-type recombinase catalytic" evidence="2">
    <location>
        <begin position="2"/>
        <end position="154"/>
    </location>
</feature>
<dbReference type="PROSITE" id="PS51737">
    <property type="entry name" value="RECOMBINASE_DNA_BIND"/>
    <property type="match status" value="1"/>
</dbReference>
<reference evidence="4 5" key="1">
    <citation type="submission" date="2015-09" db="EMBL/GenBank/DDBJ databases">
        <authorList>
            <consortium name="Pathogen Informatics"/>
        </authorList>
    </citation>
    <scope>NUCLEOTIDE SEQUENCE [LARGE SCALE GENOMIC DNA]</scope>
    <source>
        <strain evidence="4 5">2789STDY5834863</strain>
    </source>
</reference>
<dbReference type="Pfam" id="PF07508">
    <property type="entry name" value="Recombinase"/>
    <property type="match status" value="1"/>
</dbReference>
<dbReference type="InterPro" id="IPR006119">
    <property type="entry name" value="Resolv_N"/>
</dbReference>
<dbReference type="EMBL" id="CYZN01000008">
    <property type="protein sequence ID" value="CUN92570.1"/>
    <property type="molecule type" value="Genomic_DNA"/>
</dbReference>
<evidence type="ECO:0000259" key="2">
    <source>
        <dbReference type="PROSITE" id="PS51736"/>
    </source>
</evidence>
<dbReference type="Pfam" id="PF00239">
    <property type="entry name" value="Resolvase"/>
    <property type="match status" value="1"/>
</dbReference>
<dbReference type="InterPro" id="IPR011109">
    <property type="entry name" value="DNA_bind_recombinase_dom"/>
</dbReference>
<evidence type="ECO:0000313" key="4">
    <source>
        <dbReference type="EMBL" id="CUN92570.1"/>
    </source>
</evidence>
<feature type="coiled-coil region" evidence="1">
    <location>
        <begin position="434"/>
        <end position="461"/>
    </location>
</feature>
<dbReference type="InterPro" id="IPR050639">
    <property type="entry name" value="SSR_resolvase"/>
</dbReference>
<proteinExistence type="predicted"/>
<dbReference type="SUPFAM" id="SSF53041">
    <property type="entry name" value="Resolvase-like"/>
    <property type="match status" value="1"/>
</dbReference>
<dbReference type="PROSITE" id="PS51736">
    <property type="entry name" value="RECOMBINASES_3"/>
    <property type="match status" value="1"/>
</dbReference>
<dbReference type="SMART" id="SM00857">
    <property type="entry name" value="Resolvase"/>
    <property type="match status" value="1"/>
</dbReference>
<keyword evidence="1" id="KW-0175">Coiled coil</keyword>
<dbReference type="GO" id="GO:0000150">
    <property type="term" value="F:DNA strand exchange activity"/>
    <property type="evidence" value="ECO:0007669"/>
    <property type="project" value="InterPro"/>
</dbReference>
<evidence type="ECO:0000259" key="3">
    <source>
        <dbReference type="PROSITE" id="PS51737"/>
    </source>
</evidence>
<dbReference type="Proteomes" id="UP000095431">
    <property type="component" value="Unassembled WGS sequence"/>
</dbReference>
<dbReference type="GO" id="GO:0003677">
    <property type="term" value="F:DNA binding"/>
    <property type="evidence" value="ECO:0007669"/>
    <property type="project" value="InterPro"/>
</dbReference>
<organism evidence="4 5">
    <name type="scientific">Blautia wexlerae</name>
    <dbReference type="NCBI Taxonomy" id="418240"/>
    <lineage>
        <taxon>Bacteria</taxon>
        <taxon>Bacillati</taxon>
        <taxon>Bacillota</taxon>
        <taxon>Clostridia</taxon>
        <taxon>Lachnospirales</taxon>
        <taxon>Lachnospiraceae</taxon>
        <taxon>Blautia</taxon>
    </lineage>
</organism>
<dbReference type="Gene3D" id="3.40.50.1390">
    <property type="entry name" value="Resolvase, N-terminal catalytic domain"/>
    <property type="match status" value="1"/>
</dbReference>
<name>A0A174AYJ6_9FIRM</name>
<protein>
    <submittedName>
        <fullName evidence="4">Recombinase</fullName>
    </submittedName>
</protein>
<accession>A0A174AYJ6</accession>
<dbReference type="AlphaFoldDB" id="A0A174AYJ6"/>
<evidence type="ECO:0000313" key="5">
    <source>
        <dbReference type="Proteomes" id="UP000095431"/>
    </source>
</evidence>
<evidence type="ECO:0000256" key="1">
    <source>
        <dbReference type="SAM" id="Coils"/>
    </source>
</evidence>
<dbReference type="PANTHER" id="PTHR30461:SF23">
    <property type="entry name" value="DNA RECOMBINASE-RELATED"/>
    <property type="match status" value="1"/>
</dbReference>
<dbReference type="InterPro" id="IPR025827">
    <property type="entry name" value="Zn_ribbon_recom_dom"/>
</dbReference>
<sequence length="529" mass="61157">MPYCLYLRKSRADIDAEANGEMETLARHEKILLDLAKRMHLDVTEIYREVVSGETISSRPVVQHLLTEVENEMWDGVLVVEIERLARGDTIDQGIVSRAFKFSNTKIITPLKTYDPNNEYDEEYFEFGLFMSRREYKTIRRRLTQGRMSSAKEGKHTGSKAPYGYDRIHVESGKGYTLSPNEKETPIVKMIFDWFVNGQLQEDGSYRKLGAHAIAHRLTNLSIDSPTGNPTWNPRSVYWILHNPVYTGKIRWGYKKDKKIIVDGAVKRTRIIPPEEEQILVEGLHPAIISDEIFNQAQELFLRRGNPSVVIEKELKNPLAGVVVCGICGRPLRYRSNANRRDFGVECRTYGCPCKGSYIYIVEKRIIDALRDWVNEYKLSWDDMPREMHSLLIVKEQAYNAAIKELNTLTKQLDKTHDLLEQGIYDTETFLIRSKSLSEKIAESEKNIAKLSADINNEKLRENNRKNLIPKVENLIDIYWQLPNASAKNDMLKEVLEKVEYTKLHTVGRSKTKKLDDFDLVLYPKLPRT</sequence>
<gene>
    <name evidence="4" type="ORF">ERS852478_01389</name>
</gene>
<dbReference type="Pfam" id="PF13408">
    <property type="entry name" value="Zn_ribbon_recom"/>
    <property type="match status" value="1"/>
</dbReference>
<dbReference type="InterPro" id="IPR038109">
    <property type="entry name" value="DNA_bind_recomb_sf"/>
</dbReference>
<feature type="domain" description="Recombinase" evidence="3">
    <location>
        <begin position="162"/>
        <end position="307"/>
    </location>
</feature>